<reference evidence="1 2" key="1">
    <citation type="submission" date="2017-01" db="EMBL/GenBank/DDBJ databases">
        <authorList>
            <person name="Varghese N."/>
            <person name="Submissions S."/>
        </authorList>
    </citation>
    <scope>NUCLEOTIDE SEQUENCE [LARGE SCALE GENOMIC DNA]</scope>
    <source>
        <strain evidence="1 2">ATCC 35905</strain>
    </source>
</reference>
<accession>A0A8G2CJU9</accession>
<comment type="caution">
    <text evidence="1">The sequence shown here is derived from an EMBL/GenBank/DDBJ whole genome shotgun (WGS) entry which is preliminary data.</text>
</comment>
<dbReference type="AlphaFoldDB" id="A0A8G2CJU9"/>
<organism evidence="1 2">
    <name type="scientific">Acidiphilium rubrum</name>
    <dbReference type="NCBI Taxonomy" id="526"/>
    <lineage>
        <taxon>Bacteria</taxon>
        <taxon>Pseudomonadati</taxon>
        <taxon>Pseudomonadota</taxon>
        <taxon>Alphaproteobacteria</taxon>
        <taxon>Acetobacterales</taxon>
        <taxon>Acidocellaceae</taxon>
        <taxon>Acidiphilium</taxon>
    </lineage>
</organism>
<sequence>MIPPFGCLRGVKQYGMARGIEVVESRLRQLLTSVLETVDVNEDYYRKMNPDVDEKIRTGELKSAKSHYILAGYYEDRLPRPIVVDEAWYLSEYPDVAEAVARKYFTSATQHFNLEGFREGRLPSRDWTLVSDGQRPTTVRDPFRIDKRTGVPA</sequence>
<dbReference type="Proteomes" id="UP000186308">
    <property type="component" value="Unassembled WGS sequence"/>
</dbReference>
<dbReference type="EMBL" id="FTNE01000007">
    <property type="protein sequence ID" value="SIQ61736.1"/>
    <property type="molecule type" value="Genomic_DNA"/>
</dbReference>
<gene>
    <name evidence="1" type="ORF">SAMN05421828_1079</name>
</gene>
<protein>
    <submittedName>
        <fullName evidence="1">Uncharacterized protein</fullName>
    </submittedName>
</protein>
<keyword evidence="2" id="KW-1185">Reference proteome</keyword>
<proteinExistence type="predicted"/>
<evidence type="ECO:0000313" key="2">
    <source>
        <dbReference type="Proteomes" id="UP000186308"/>
    </source>
</evidence>
<evidence type="ECO:0000313" key="1">
    <source>
        <dbReference type="EMBL" id="SIQ61736.1"/>
    </source>
</evidence>
<name>A0A8G2CJU9_ACIRU</name>